<protein>
    <submittedName>
        <fullName evidence="1">MinD/ParA family protein</fullName>
    </submittedName>
</protein>
<reference evidence="1 2" key="1">
    <citation type="submission" date="2019-10" db="EMBL/GenBank/DDBJ databases">
        <title>Alkaliphilus serpentinus sp. nov. and Alkaliphilus pronyensis sp. nov., two novel anaerobic alkaliphilic species isolated from the serpentinized-hosted hydrothermal field of the Prony Bay (New Caledonia).</title>
        <authorList>
            <person name="Postec A."/>
        </authorList>
    </citation>
    <scope>NUCLEOTIDE SEQUENCE [LARGE SCALE GENOMIC DNA]</scope>
    <source>
        <strain evidence="1 2">LacV</strain>
    </source>
</reference>
<accession>A0A6I0FCM8</accession>
<evidence type="ECO:0000313" key="2">
    <source>
        <dbReference type="Proteomes" id="UP000432715"/>
    </source>
</evidence>
<dbReference type="EMBL" id="WBZC01000058">
    <property type="protein sequence ID" value="KAB3531293.1"/>
    <property type="molecule type" value="Genomic_DNA"/>
</dbReference>
<sequence length="223" mass="24764">MLKDNRIRVIIGHYGSGKTEFSINYAIKLAKEEKNVALADLDVVNPYFRSREKHGLLKEHGVKVVSSYVKGSGSDLPAVSGDVLGPLQDKSCNVVLDVGGDSMGARTLGRYKDYFIEGEYDMFCVVNGNRIETQTLEGVINHITSIEGTTRARVTGLINNTHLLRATTVDQILKGQELCRRVSQATKIPIKYTAVVESLIHQLPENIEGTIMPIKMIMREAWM</sequence>
<keyword evidence="2" id="KW-1185">Reference proteome</keyword>
<dbReference type="InterPro" id="IPR027417">
    <property type="entry name" value="P-loop_NTPase"/>
</dbReference>
<dbReference type="Gene3D" id="3.40.50.300">
    <property type="entry name" value="P-loop containing nucleotide triphosphate hydrolases"/>
    <property type="match status" value="1"/>
</dbReference>
<comment type="caution">
    <text evidence="1">The sequence shown here is derived from an EMBL/GenBank/DDBJ whole genome shotgun (WGS) entry which is preliminary data.</text>
</comment>
<proteinExistence type="predicted"/>
<organism evidence="1 2">
    <name type="scientific">Alkaliphilus pronyensis</name>
    <dbReference type="NCBI Taxonomy" id="1482732"/>
    <lineage>
        <taxon>Bacteria</taxon>
        <taxon>Bacillati</taxon>
        <taxon>Bacillota</taxon>
        <taxon>Clostridia</taxon>
        <taxon>Peptostreptococcales</taxon>
        <taxon>Natronincolaceae</taxon>
        <taxon>Alkaliphilus</taxon>
    </lineage>
</organism>
<gene>
    <name evidence="1" type="ORF">F8154_13030</name>
</gene>
<dbReference type="Proteomes" id="UP000432715">
    <property type="component" value="Unassembled WGS sequence"/>
</dbReference>
<name>A0A6I0FCM8_9FIRM</name>
<dbReference type="SUPFAM" id="SSF52540">
    <property type="entry name" value="P-loop containing nucleoside triphosphate hydrolases"/>
    <property type="match status" value="1"/>
</dbReference>
<dbReference type="OrthoDB" id="9779501at2"/>
<dbReference type="AlphaFoldDB" id="A0A6I0FCM8"/>
<evidence type="ECO:0000313" key="1">
    <source>
        <dbReference type="EMBL" id="KAB3531293.1"/>
    </source>
</evidence>